<evidence type="ECO:0000259" key="4">
    <source>
        <dbReference type="Pfam" id="PF00294"/>
    </source>
</evidence>
<dbReference type="Pfam" id="PF00294">
    <property type="entry name" value="PfkB"/>
    <property type="match status" value="1"/>
</dbReference>
<evidence type="ECO:0000256" key="2">
    <source>
        <dbReference type="ARBA" id="ARBA00022679"/>
    </source>
</evidence>
<dbReference type="CDD" id="cd01166">
    <property type="entry name" value="KdgK"/>
    <property type="match status" value="1"/>
</dbReference>
<dbReference type="InterPro" id="IPR011611">
    <property type="entry name" value="PfkB_dom"/>
</dbReference>
<feature type="domain" description="Carbohydrate kinase PfkB" evidence="4">
    <location>
        <begin position="10"/>
        <end position="303"/>
    </location>
</feature>
<keyword evidence="2" id="KW-0808">Transferase</keyword>
<dbReference type="SUPFAM" id="SSF53613">
    <property type="entry name" value="Ribokinase-like"/>
    <property type="match status" value="1"/>
</dbReference>
<dbReference type="InterPro" id="IPR054871">
    <property type="entry name" value="KDG_KDGal_kin_Halo"/>
</dbReference>
<protein>
    <submittedName>
        <fullName evidence="5">2-dehydro-3-deoxygluconokinase</fullName>
    </submittedName>
</protein>
<dbReference type="NCBIfam" id="NF041332">
    <property type="entry name" value="KDG_KDGal_kin_Halo"/>
    <property type="match status" value="1"/>
</dbReference>
<evidence type="ECO:0000256" key="1">
    <source>
        <dbReference type="ARBA" id="ARBA00010688"/>
    </source>
</evidence>
<dbReference type="PANTHER" id="PTHR43320">
    <property type="entry name" value="SUGAR KINASE"/>
    <property type="match status" value="1"/>
</dbReference>
<evidence type="ECO:0000256" key="3">
    <source>
        <dbReference type="ARBA" id="ARBA00022777"/>
    </source>
</evidence>
<dbReference type="Proteomes" id="UP000186914">
    <property type="component" value="Unassembled WGS sequence"/>
</dbReference>
<keyword evidence="3 5" id="KW-0418">Kinase</keyword>
<dbReference type="InterPro" id="IPR002139">
    <property type="entry name" value="Ribo/fructo_kinase"/>
</dbReference>
<accession>A0A1N6UXZ1</accession>
<dbReference type="InterPro" id="IPR029056">
    <property type="entry name" value="Ribokinase-like"/>
</dbReference>
<comment type="similarity">
    <text evidence="1">Belongs to the carbohydrate kinase PfkB family.</text>
</comment>
<dbReference type="AlphaFoldDB" id="A0A1N6UXZ1"/>
<sequence>MRSANLVAHMTDLVTFGETMLRLSPPNSERIESTSTLELRAAGAESNVAIAAHRLGAETMWASKLPDSPLGRRVVAGLRQYGIDTEIAWTDDGRQGTYYLEHGTDPRGTNVIYDRADAAVTTTELDDLPLGSIRDAKLFYTSGITPALSSTLESTVGEVLRDAQATGTTTAFDVNYRSKLWSPAEARESLTDLFPAIDLLVTAERDARDVLGRSGDAEEIARGLAADWDFETVVVTRGSAGALAFHDGEIFEQSAFDTETVDPIGTGDAFVGAFLACRLDEEDVQTALEYGSATAALKRTIPGDVAVVTREEVERVVASDVSEISR</sequence>
<proteinExistence type="inferred from homology"/>
<evidence type="ECO:0000313" key="6">
    <source>
        <dbReference type="Proteomes" id="UP000186914"/>
    </source>
</evidence>
<reference evidence="6" key="1">
    <citation type="submission" date="2017-01" db="EMBL/GenBank/DDBJ databases">
        <authorList>
            <person name="Varghese N."/>
            <person name="Submissions S."/>
        </authorList>
    </citation>
    <scope>NUCLEOTIDE SEQUENCE [LARGE SCALE GENOMIC DNA]</scope>
    <source>
        <strain evidence="6">CGMCC 1.7737</strain>
    </source>
</reference>
<name>A0A1N6UXZ1_9EURY</name>
<keyword evidence="6" id="KW-1185">Reference proteome</keyword>
<dbReference type="PRINTS" id="PR00990">
    <property type="entry name" value="RIBOKINASE"/>
</dbReference>
<evidence type="ECO:0000313" key="5">
    <source>
        <dbReference type="EMBL" id="SIQ70448.1"/>
    </source>
</evidence>
<dbReference type="Gene3D" id="3.40.1190.20">
    <property type="match status" value="1"/>
</dbReference>
<dbReference type="GO" id="GO:0016301">
    <property type="term" value="F:kinase activity"/>
    <property type="evidence" value="ECO:0007669"/>
    <property type="project" value="UniProtKB-KW"/>
</dbReference>
<dbReference type="EMBL" id="FTNO01000001">
    <property type="protein sequence ID" value="SIQ70448.1"/>
    <property type="molecule type" value="Genomic_DNA"/>
</dbReference>
<gene>
    <name evidence="5" type="ORF">SAMN05421858_0140</name>
</gene>
<dbReference type="PANTHER" id="PTHR43320:SF2">
    <property type="entry name" value="2-DEHYDRO-3-DEOXYGLUCONOKINASE_2-DEHYDRO-3-DEOXYGALACTONOKINASE"/>
    <property type="match status" value="1"/>
</dbReference>
<organism evidence="5 6">
    <name type="scientific">Haladaptatus litoreus</name>
    <dbReference type="NCBI Taxonomy" id="553468"/>
    <lineage>
        <taxon>Archaea</taxon>
        <taxon>Methanobacteriati</taxon>
        <taxon>Methanobacteriota</taxon>
        <taxon>Stenosarchaea group</taxon>
        <taxon>Halobacteria</taxon>
        <taxon>Halobacteriales</taxon>
        <taxon>Haladaptataceae</taxon>
        <taxon>Haladaptatus</taxon>
    </lineage>
</organism>
<dbReference type="InterPro" id="IPR052700">
    <property type="entry name" value="Carb_kinase_PfkB-like"/>
</dbReference>